<evidence type="ECO:0000256" key="3">
    <source>
        <dbReference type="ARBA" id="ARBA00022517"/>
    </source>
</evidence>
<feature type="domain" description="S1 motif" evidence="15">
    <location>
        <begin position="555"/>
        <end position="629"/>
    </location>
</feature>
<protein>
    <recommendedName>
        <fullName evidence="12">rRNA biogenesis protein RRP5</fullName>
    </recommendedName>
    <alternativeName>
        <fullName evidence="13">Ribosomal RNA-processing protein 5</fullName>
    </alternativeName>
</protein>
<feature type="domain" description="S1 motif" evidence="15">
    <location>
        <begin position="463"/>
        <end position="538"/>
    </location>
</feature>
<dbReference type="Pfam" id="PF23233">
    <property type="entry name" value="HAT_Syf1_CNRKL1_N"/>
    <property type="match status" value="1"/>
</dbReference>
<dbReference type="FunFam" id="2.40.50.140:FF:000103">
    <property type="entry name" value="protein RRP5 homolog"/>
    <property type="match status" value="2"/>
</dbReference>
<feature type="domain" description="S1 motif" evidence="15">
    <location>
        <begin position="1207"/>
        <end position="1276"/>
    </location>
</feature>
<dbReference type="SMART" id="SM00316">
    <property type="entry name" value="S1"/>
    <property type="match status" value="13"/>
</dbReference>
<dbReference type="Pfam" id="PF00575">
    <property type="entry name" value="S1"/>
    <property type="match status" value="5"/>
</dbReference>
<evidence type="ECO:0000313" key="16">
    <source>
        <dbReference type="EMBL" id="SPO02931.1"/>
    </source>
</evidence>
<feature type="domain" description="S1 motif" evidence="15">
    <location>
        <begin position="1026"/>
        <end position="1097"/>
    </location>
</feature>
<feature type="domain" description="S1 motif" evidence="15">
    <location>
        <begin position="155"/>
        <end position="256"/>
    </location>
</feature>
<dbReference type="PANTHER" id="PTHR23270:SF10">
    <property type="entry name" value="PROTEIN RRP5 HOMOLOG"/>
    <property type="match status" value="1"/>
</dbReference>
<feature type="compositionally biased region" description="Basic and acidic residues" evidence="14">
    <location>
        <begin position="14"/>
        <end position="47"/>
    </location>
</feature>
<feature type="domain" description="S1 motif" evidence="15">
    <location>
        <begin position="832"/>
        <end position="901"/>
    </location>
</feature>
<feature type="compositionally biased region" description="Acidic residues" evidence="14">
    <location>
        <begin position="1413"/>
        <end position="1423"/>
    </location>
</feature>
<evidence type="ECO:0000256" key="6">
    <source>
        <dbReference type="ARBA" id="ARBA00022664"/>
    </source>
</evidence>
<comment type="subcellular location">
    <subcellularLocation>
        <location evidence="1">Nucleus</location>
        <location evidence="1">Nucleolus</location>
    </subcellularLocation>
</comment>
<dbReference type="Pfam" id="PF23459">
    <property type="entry name" value="S1_RRP5"/>
    <property type="match status" value="1"/>
</dbReference>
<comment type="similarity">
    <text evidence="2">Belongs to the crooked-neck family.</text>
</comment>
<evidence type="ECO:0000256" key="14">
    <source>
        <dbReference type="SAM" id="MobiDB-lite"/>
    </source>
</evidence>
<feature type="domain" description="S1 motif" evidence="15">
    <location>
        <begin position="737"/>
        <end position="810"/>
    </location>
</feature>
<evidence type="ECO:0000256" key="13">
    <source>
        <dbReference type="ARBA" id="ARBA00076674"/>
    </source>
</evidence>
<dbReference type="GO" id="GO:0006397">
    <property type="term" value="P:mRNA processing"/>
    <property type="evidence" value="ECO:0007669"/>
    <property type="project" value="UniProtKB-KW"/>
</dbReference>
<feature type="region of interest" description="Disordered" evidence="14">
    <location>
        <begin position="1368"/>
        <end position="1469"/>
    </location>
</feature>
<dbReference type="InterPro" id="IPR048059">
    <property type="entry name" value="Rrp5_S1_rpt_hs1_sc1"/>
</dbReference>
<evidence type="ECO:0000256" key="10">
    <source>
        <dbReference type="ARBA" id="ARBA00023242"/>
    </source>
</evidence>
<keyword evidence="4" id="KW-0698">rRNA processing</keyword>
<evidence type="ECO:0000256" key="5">
    <source>
        <dbReference type="ARBA" id="ARBA00022553"/>
    </source>
</evidence>
<dbReference type="InterPro" id="IPR003107">
    <property type="entry name" value="HAT"/>
</dbReference>
<dbReference type="InterPro" id="IPR045209">
    <property type="entry name" value="Rrp5"/>
</dbReference>
<feature type="compositionally biased region" description="Low complexity" evidence="14">
    <location>
        <begin position="49"/>
        <end position="66"/>
    </location>
</feature>
<comment type="caution">
    <text evidence="16">The sequence shown here is derived from an EMBL/GenBank/DDBJ whole genome shotgun (WGS) entry which is preliminary data.</text>
</comment>
<dbReference type="FunFam" id="2.40.50.140:FF:000196">
    <property type="entry name" value="rRNA biogenesis protein RRP5"/>
    <property type="match status" value="1"/>
</dbReference>
<dbReference type="Pfam" id="PF24685">
    <property type="entry name" value="OB_RRP5_4th"/>
    <property type="match status" value="1"/>
</dbReference>
<feature type="domain" description="S1 motif" evidence="15">
    <location>
        <begin position="1296"/>
        <end position="1367"/>
    </location>
</feature>
<dbReference type="SUPFAM" id="SSF50249">
    <property type="entry name" value="Nucleic acid-binding proteins"/>
    <property type="match status" value="11"/>
</dbReference>
<feature type="domain" description="S1 motif" evidence="15">
    <location>
        <begin position="1113"/>
        <end position="1182"/>
    </location>
</feature>
<dbReference type="GO" id="GO:0006364">
    <property type="term" value="P:rRNA processing"/>
    <property type="evidence" value="ECO:0007669"/>
    <property type="project" value="UniProtKB-KW"/>
</dbReference>
<dbReference type="InterPro" id="IPR048058">
    <property type="entry name" value="Rrp5_S1_rpt_hs11_sc8"/>
</dbReference>
<dbReference type="CDD" id="cd05693">
    <property type="entry name" value="S1_Rrp5_repeat_hs1_sc1"/>
    <property type="match status" value="1"/>
</dbReference>
<evidence type="ECO:0000256" key="1">
    <source>
        <dbReference type="ARBA" id="ARBA00004604"/>
    </source>
</evidence>
<feature type="domain" description="S1 motif" evidence="15">
    <location>
        <begin position="267"/>
        <end position="341"/>
    </location>
</feature>
<dbReference type="SMART" id="SM00386">
    <property type="entry name" value="HAT"/>
    <property type="match status" value="5"/>
</dbReference>
<keyword evidence="17" id="KW-1185">Reference proteome</keyword>
<dbReference type="InterPro" id="IPR003029">
    <property type="entry name" value="S1_domain"/>
</dbReference>
<dbReference type="Gene3D" id="1.25.40.10">
    <property type="entry name" value="Tetratricopeptide repeat domain"/>
    <property type="match status" value="1"/>
</dbReference>
<dbReference type="GO" id="GO:0008380">
    <property type="term" value="P:RNA splicing"/>
    <property type="evidence" value="ECO:0007669"/>
    <property type="project" value="UniProtKB-KW"/>
</dbReference>
<keyword evidence="6" id="KW-0507">mRNA processing</keyword>
<comment type="function">
    <text evidence="11">Involved in the biogenesis of rRNA. Required for the formation of 18S and 5.8S rRNA.</text>
</comment>
<dbReference type="GO" id="GO:0005681">
    <property type="term" value="C:spliceosomal complex"/>
    <property type="evidence" value="ECO:0007669"/>
    <property type="project" value="UniProtKB-KW"/>
</dbReference>
<evidence type="ECO:0000256" key="7">
    <source>
        <dbReference type="ARBA" id="ARBA00022728"/>
    </source>
</evidence>
<dbReference type="PROSITE" id="PS50126">
    <property type="entry name" value="S1"/>
    <property type="match status" value="12"/>
</dbReference>
<reference evidence="16" key="1">
    <citation type="submission" date="2018-03" db="EMBL/GenBank/DDBJ databases">
        <authorList>
            <person name="Guldener U."/>
        </authorList>
    </citation>
    <scope>NUCLEOTIDE SEQUENCE</scope>
</reference>
<dbReference type="CDD" id="cd05706">
    <property type="entry name" value="S1_Rrp5_repeat_sc10"/>
    <property type="match status" value="1"/>
</dbReference>
<gene>
    <name evidence="16" type="ORF">DNG_05609</name>
</gene>
<dbReference type="GO" id="GO:0032040">
    <property type="term" value="C:small-subunit processome"/>
    <property type="evidence" value="ECO:0007669"/>
    <property type="project" value="TreeGrafter"/>
</dbReference>
<dbReference type="SUPFAM" id="SSF48452">
    <property type="entry name" value="TPR-like"/>
    <property type="match status" value="2"/>
</dbReference>
<evidence type="ECO:0000313" key="17">
    <source>
        <dbReference type="Proteomes" id="UP001187682"/>
    </source>
</evidence>
<dbReference type="FunFam" id="2.40.50.140:FF:000155">
    <property type="entry name" value="rRNA biogenesis protein RRP5"/>
    <property type="match status" value="1"/>
</dbReference>
<dbReference type="PANTHER" id="PTHR23270">
    <property type="entry name" value="PROGRAMMED CELL DEATH PROTEIN 11 PRE-RRNA PROCESSING PROTEIN RRP5"/>
    <property type="match status" value="1"/>
</dbReference>
<feature type="compositionally biased region" description="Basic and acidic residues" evidence="14">
    <location>
        <begin position="110"/>
        <end position="143"/>
    </location>
</feature>
<dbReference type="GO" id="GO:0003723">
    <property type="term" value="F:RNA binding"/>
    <property type="evidence" value="ECO:0007669"/>
    <property type="project" value="TreeGrafter"/>
</dbReference>
<feature type="region of interest" description="Disordered" evidence="14">
    <location>
        <begin position="1"/>
        <end position="145"/>
    </location>
</feature>
<dbReference type="InterPro" id="IPR055433">
    <property type="entry name" value="HAT_Syf1-like_N"/>
</dbReference>
<evidence type="ECO:0000256" key="9">
    <source>
        <dbReference type="ARBA" id="ARBA00023187"/>
    </source>
</evidence>
<dbReference type="InterPro" id="IPR012340">
    <property type="entry name" value="NA-bd_OB-fold"/>
</dbReference>
<dbReference type="InterPro" id="IPR057302">
    <property type="entry name" value="Rrp5_S1"/>
</dbReference>
<sequence length="1762" mass="193013">MSALKRKNGPEAPKAGKDNPAKRTKTDTPEKKRAKAAKGDKSQKQNGEKPSSTTTTTTAPQTAKSSVLSFLKDEEPMFPRGGGSVLTPLEQKQIQMEAKADAIDEDELEEASKPKTKTVKERRSSKKSEKQKSHPVRSEDSVRVESLNPKRLVKGSLVLGQIVSINALDIDVALPNNLTGHIAITAISDALTARLQNLEGSDNEDDDNEDSADQDVDLASLFVIGQYVRACVLSTSEETVSGKHTKSKRRIELSLRPSDTNPGLSSDDIVTSTSLMATVLSVEDHGCVMDIGQQGVEIRGFMPTKEIDPSIEKGRLQAGNAFLCLVTGRSPNKRVVQLTTLSSKLGSLKALPYDATTINTFLPGSAVEVLVTEVTWGGVVGKVLGHLDVTADLVHSGVATDSVDLESVYKVGSKIKARVICNFATAQEPKLGISLLPHVLHLTEKSTNLKRIVKNPLETYPISKIVEKCVVKKVETGIGLFVDIGLKGFRGFVHISRVKDGKVDSLYESSGPYKVDTEHRGRILGYNPVDGLFHLSFEQSVLDKKYLRLEDIPIGAVVSCTVEAVVIGPEGVKGLVVKLPDGMTGFITDRHLSDVQLQNPEKKFREGMTVKARVLSIDLVRRQMRLTLKKTLVNSDAPVIKSFDDVSLNMQVPGTITKVMPNGASIQFYGSLRGFLPRSEMSEAFIRNPEEHFRAGQVVNLHVIEVDAEANRLVVSCKDPSSFGVEKQTALKEIEIGELVSGKIMEKTEDIILELEGSGLKATLPVGHLTDKSIAKCKSEAKRLRVGQTLSGLMVIDKHDRRRAIALTRKPSLIEAQKQGKLLQDASSAKVGDVLAGYVRDVIPAGVLVQFGGSARALLPKSRIPADAQEEPDFGMTKLQSLSVKLVSVIQDQGRLVAALPSPEDAANAKTELTVGTVTTATIASIRGTQLNVRLGEGQQQHGRVDMSELFDKFEDIPDPKEPLASYKQGDVLTVRVLGTHDARNHRFLPISHRGSSHQVLELTARPSAMKAEPLERLTIDKVKVGSEHVAFVNTAAEKYIWVNLSPFVRSRINGIDISDDVSALADIPNNFPVGSAIKVHILSVNAETGRVDVSANRLTSTSSLTWDDIKANAIVAGRVTKANERQVLVQLSDSLAGPVHLPDLADDYAEAKPLNYKKNDIVKVSVVEVDKANKRLRLSTRPSRILNSAAAVADREITSVSQISTGDIVRGFVKSVSDVGLFILLGGNVVAHVKIANLSDKFLQKWKDSFQVDQLVKGRVLSVDEGSGRIEMSLKESAVEKDFVPLKTFHDLKAGQILTGTVRKVESFGAFIEIDHSANVRGLCHKSEMAETPVADPQKLYSEGDAVKVYVVSVDIEKKRVNFGLKPSYFDSESESEDAADSDSEMEDVPDDREPVDHEMEDVSATVVPTVNDDDSDDSDDEGGAKLGGLEPKHDWMADAFGDSAPADDDDPASSAKDARKTRKRARIEVDKTADMDVNGPQSASDYERLLMGQPDSSDLWIAYMALQMQVSELTKAREIAERALRTINVREETEKLNVWIAYLNLEMAYGSKDTLEEVFKRACQYNDEQEVHERLASIYIRTGKHKEADELFQKTVKKFGAKAPQLWVNYAHFLSTTLSDPARARALLPRAHQSLDAKHHVATSVRFAALEWRSPKGDPEKGRTLFEGILAKFPKKGDVWRQLLDLEIGAGADEGVIRDVFERRAKVGGLKPVQAMKWFETWGDWEGERDEAKKEDVKKKAADWVRAYKARQAAKQAEEE</sequence>
<dbReference type="EMBL" id="ONZQ02000007">
    <property type="protein sequence ID" value="SPO02931.1"/>
    <property type="molecule type" value="Genomic_DNA"/>
</dbReference>
<keyword evidence="7" id="KW-0747">Spliceosome</keyword>
<feature type="domain" description="S1 motif" evidence="15">
    <location>
        <begin position="649"/>
        <end position="718"/>
    </location>
</feature>
<evidence type="ECO:0000256" key="11">
    <source>
        <dbReference type="ARBA" id="ARBA00055575"/>
    </source>
</evidence>
<dbReference type="Gene3D" id="2.40.50.140">
    <property type="entry name" value="Nucleic acid-binding proteins"/>
    <property type="match status" value="10"/>
</dbReference>
<dbReference type="InterPro" id="IPR057301">
    <property type="entry name" value="Rrp5_OB_4th"/>
</dbReference>
<name>A0AAE8MY79_9PEZI</name>
<dbReference type="InterPro" id="IPR011990">
    <property type="entry name" value="TPR-like_helical_dom_sf"/>
</dbReference>
<keyword evidence="5" id="KW-0597">Phosphoprotein</keyword>
<evidence type="ECO:0000259" key="15">
    <source>
        <dbReference type="PROSITE" id="PS50126"/>
    </source>
</evidence>
<evidence type="ECO:0000256" key="8">
    <source>
        <dbReference type="ARBA" id="ARBA00022737"/>
    </source>
</evidence>
<feature type="domain" description="S1 motif" evidence="15">
    <location>
        <begin position="916"/>
        <end position="994"/>
    </location>
</feature>
<organism evidence="16 17">
    <name type="scientific">Cephalotrichum gorgonifer</name>
    <dbReference type="NCBI Taxonomy" id="2041049"/>
    <lineage>
        <taxon>Eukaryota</taxon>
        <taxon>Fungi</taxon>
        <taxon>Dikarya</taxon>
        <taxon>Ascomycota</taxon>
        <taxon>Pezizomycotina</taxon>
        <taxon>Sordariomycetes</taxon>
        <taxon>Hypocreomycetidae</taxon>
        <taxon>Microascales</taxon>
        <taxon>Microascaceae</taxon>
        <taxon>Cephalotrichum</taxon>
    </lineage>
</organism>
<proteinExistence type="inferred from homology"/>
<keyword evidence="8" id="KW-0677">Repeat</keyword>
<keyword evidence="9" id="KW-0508">mRNA splicing</keyword>
<dbReference type="CDD" id="cd05698">
    <property type="entry name" value="S1_Rrp5_repeat_hs6_sc5"/>
    <property type="match status" value="1"/>
</dbReference>
<keyword evidence="3" id="KW-0690">Ribosome biogenesis</keyword>
<keyword evidence="10" id="KW-0539">Nucleus</keyword>
<accession>A0AAE8MY79</accession>
<dbReference type="Proteomes" id="UP001187682">
    <property type="component" value="Unassembled WGS sequence"/>
</dbReference>
<dbReference type="CDD" id="cd05702">
    <property type="entry name" value="S1_Rrp5_repeat_hs11_sc8"/>
    <property type="match status" value="1"/>
</dbReference>
<evidence type="ECO:0000256" key="4">
    <source>
        <dbReference type="ARBA" id="ARBA00022552"/>
    </source>
</evidence>
<dbReference type="FunFam" id="2.40.50.140:FF:000279">
    <property type="entry name" value="rRNA biogenesis protein rrp5"/>
    <property type="match status" value="1"/>
</dbReference>
<evidence type="ECO:0000256" key="2">
    <source>
        <dbReference type="ARBA" id="ARBA00008644"/>
    </source>
</evidence>
<feature type="compositionally biased region" description="Acidic residues" evidence="14">
    <location>
        <begin position="1373"/>
        <end position="1392"/>
    </location>
</feature>
<dbReference type="FunFam" id="2.40.50.140:FF:000159">
    <property type="entry name" value="rRNA biogenesis protein rrp5"/>
    <property type="match status" value="1"/>
</dbReference>
<evidence type="ECO:0000256" key="12">
    <source>
        <dbReference type="ARBA" id="ARBA00073619"/>
    </source>
</evidence>